<evidence type="ECO:0000313" key="3">
    <source>
        <dbReference type="Proteomes" id="UP000709295"/>
    </source>
</evidence>
<dbReference type="EMBL" id="JAENGY010000819">
    <property type="protein sequence ID" value="KAG6956142.1"/>
    <property type="molecule type" value="Genomic_DNA"/>
</dbReference>
<proteinExistence type="predicted"/>
<evidence type="ECO:0000256" key="1">
    <source>
        <dbReference type="SAM" id="Coils"/>
    </source>
</evidence>
<name>A0A8J5IP20_9STRA</name>
<keyword evidence="1" id="KW-0175">Coiled coil</keyword>
<sequence>MKTWLAAHYPSTIDDDTHELRVPLPKEAILAFFGHICSPSHDCDRDDINANDASSVPLSASCVWGYCSALVDVYHSKLLELGQPVDTELRRVLDGCEKVINSLKKRGLMKINEVLMWNLMSRSDAIDTFMLQHIEWVDDCLVIEEQGHKGDQTGAEKFGKHVLRKGSSSYALGQVNGPTPVSVYLRMGQSLGNEHYLRTTSSSAHPIFKARFFSANPLLNQQRGSTVLAIGSSPVCGMKSTGIPAHLAVAKEVKELREEVANLNKESNQLKTDVKTKLPGSVADKVPNHQMRHSRVRKVMQHIVDLVHGAGVLPEGVTNISSMQLAAADKVFDAVFKTMLSQLYTSVPKRSEEITCGTIYNRLCKYQHAQKHKQSKAVQIFTTQSSVSTV</sequence>
<feature type="coiled-coil region" evidence="1">
    <location>
        <begin position="246"/>
        <end position="273"/>
    </location>
</feature>
<organism evidence="2 3">
    <name type="scientific">Phytophthora aleatoria</name>
    <dbReference type="NCBI Taxonomy" id="2496075"/>
    <lineage>
        <taxon>Eukaryota</taxon>
        <taxon>Sar</taxon>
        <taxon>Stramenopiles</taxon>
        <taxon>Oomycota</taxon>
        <taxon>Peronosporomycetes</taxon>
        <taxon>Peronosporales</taxon>
        <taxon>Peronosporaceae</taxon>
        <taxon>Phytophthora</taxon>
    </lineage>
</organism>
<gene>
    <name evidence="2" type="ORF">JG688_00011547</name>
</gene>
<dbReference type="Proteomes" id="UP000709295">
    <property type="component" value="Unassembled WGS sequence"/>
</dbReference>
<dbReference type="AlphaFoldDB" id="A0A8J5IP20"/>
<accession>A0A8J5IP20</accession>
<reference evidence="2" key="1">
    <citation type="submission" date="2021-01" db="EMBL/GenBank/DDBJ databases">
        <title>Phytophthora aleatoria, a newly-described species from Pinus radiata is distinct from Phytophthora cactorum isolates based on comparative genomics.</title>
        <authorList>
            <person name="Mcdougal R."/>
            <person name="Panda P."/>
            <person name="Williams N."/>
            <person name="Studholme D.J."/>
        </authorList>
    </citation>
    <scope>NUCLEOTIDE SEQUENCE</scope>
    <source>
        <strain evidence="2">NZFS 4037</strain>
    </source>
</reference>
<comment type="caution">
    <text evidence="2">The sequence shown here is derived from an EMBL/GenBank/DDBJ whole genome shotgun (WGS) entry which is preliminary data.</text>
</comment>
<evidence type="ECO:0000313" key="2">
    <source>
        <dbReference type="EMBL" id="KAG6956142.1"/>
    </source>
</evidence>
<protein>
    <submittedName>
        <fullName evidence="2">Uncharacterized protein</fullName>
    </submittedName>
</protein>
<keyword evidence="3" id="KW-1185">Reference proteome</keyword>